<organism evidence="3 4">
    <name type="scientific">Ornithinibacillus halophilus</name>
    <dbReference type="NCBI Taxonomy" id="930117"/>
    <lineage>
        <taxon>Bacteria</taxon>
        <taxon>Bacillati</taxon>
        <taxon>Bacillota</taxon>
        <taxon>Bacilli</taxon>
        <taxon>Bacillales</taxon>
        <taxon>Bacillaceae</taxon>
        <taxon>Ornithinibacillus</taxon>
    </lineage>
</organism>
<gene>
    <name evidence="3" type="ORF">SAMN05216225_1001266</name>
</gene>
<dbReference type="EMBL" id="FQVW01000001">
    <property type="protein sequence ID" value="SHF54626.1"/>
    <property type="molecule type" value="Genomic_DNA"/>
</dbReference>
<evidence type="ECO:0000313" key="3">
    <source>
        <dbReference type="EMBL" id="SHF54626.1"/>
    </source>
</evidence>
<feature type="domain" description="CAAX prenyl protease 2/Lysostaphin resistance protein A-like" evidence="2">
    <location>
        <begin position="115"/>
        <end position="210"/>
    </location>
</feature>
<feature type="transmembrane region" description="Helical" evidence="1">
    <location>
        <begin position="200"/>
        <end position="220"/>
    </location>
</feature>
<feature type="transmembrane region" description="Helical" evidence="1">
    <location>
        <begin position="111"/>
        <end position="135"/>
    </location>
</feature>
<feature type="transmembrane region" description="Helical" evidence="1">
    <location>
        <begin position="5"/>
        <end position="22"/>
    </location>
</feature>
<sequence>MRLHSIFIIISTLITCTILAFIEHGMENNYVIKTILKIVLFALNIGTYVLLFKNFKVKELISIKKLSKKEWRRIFLLGLSSAIIVLIAFLITKPFLDLNSIKQDLNNRLGITASTFIFVGLYISFGNSFIEEVFFRGFIFFNLPRKWGYLYSPLLFSTYHIPMIMLWFEPLIIGICFIGLLLIGIIFQKVNEKNGTIWSSWIIHIFADIMIIIIGCFIFYT</sequence>
<accession>A0A1M5CIW0</accession>
<proteinExistence type="predicted"/>
<dbReference type="InterPro" id="IPR003675">
    <property type="entry name" value="Rce1/LyrA-like_dom"/>
</dbReference>
<keyword evidence="3" id="KW-0378">Hydrolase</keyword>
<dbReference type="AlphaFoldDB" id="A0A1M5CIW0"/>
<dbReference type="Pfam" id="PF02517">
    <property type="entry name" value="Rce1-like"/>
    <property type="match status" value="1"/>
</dbReference>
<dbReference type="Proteomes" id="UP000183988">
    <property type="component" value="Unassembled WGS sequence"/>
</dbReference>
<keyword evidence="3" id="KW-0645">Protease</keyword>
<feature type="transmembrane region" description="Helical" evidence="1">
    <location>
        <begin position="34"/>
        <end position="52"/>
    </location>
</feature>
<keyword evidence="1" id="KW-1133">Transmembrane helix</keyword>
<reference evidence="3 4" key="1">
    <citation type="submission" date="2016-11" db="EMBL/GenBank/DDBJ databases">
        <authorList>
            <person name="Jaros S."/>
            <person name="Januszkiewicz K."/>
            <person name="Wedrychowicz H."/>
        </authorList>
    </citation>
    <scope>NUCLEOTIDE SEQUENCE [LARGE SCALE GENOMIC DNA]</scope>
    <source>
        <strain evidence="3 4">IBRC-M 10683</strain>
    </source>
</reference>
<dbReference type="GO" id="GO:0006508">
    <property type="term" value="P:proteolysis"/>
    <property type="evidence" value="ECO:0007669"/>
    <property type="project" value="UniProtKB-KW"/>
</dbReference>
<dbReference type="OrthoDB" id="449657at2"/>
<evidence type="ECO:0000313" key="4">
    <source>
        <dbReference type="Proteomes" id="UP000183988"/>
    </source>
</evidence>
<feature type="transmembrane region" description="Helical" evidence="1">
    <location>
        <begin position="171"/>
        <end position="188"/>
    </location>
</feature>
<dbReference type="STRING" id="930117.SAMN05216225_1001266"/>
<keyword evidence="1" id="KW-0472">Membrane</keyword>
<evidence type="ECO:0000259" key="2">
    <source>
        <dbReference type="Pfam" id="PF02517"/>
    </source>
</evidence>
<keyword evidence="1" id="KW-0812">Transmembrane</keyword>
<dbReference type="RefSeq" id="WP_072887205.1">
    <property type="nucleotide sequence ID" value="NZ_FQVW01000001.1"/>
</dbReference>
<evidence type="ECO:0000256" key="1">
    <source>
        <dbReference type="SAM" id="Phobius"/>
    </source>
</evidence>
<name>A0A1M5CIW0_9BACI</name>
<dbReference type="GO" id="GO:0004175">
    <property type="term" value="F:endopeptidase activity"/>
    <property type="evidence" value="ECO:0007669"/>
    <property type="project" value="UniProtKB-ARBA"/>
</dbReference>
<feature type="transmembrane region" description="Helical" evidence="1">
    <location>
        <begin position="73"/>
        <end position="91"/>
    </location>
</feature>
<protein>
    <submittedName>
        <fullName evidence="3">CAAX protease self-immunity</fullName>
    </submittedName>
</protein>
<keyword evidence="4" id="KW-1185">Reference proteome</keyword>
<dbReference type="GO" id="GO:0080120">
    <property type="term" value="P:CAAX-box protein maturation"/>
    <property type="evidence" value="ECO:0007669"/>
    <property type="project" value="UniProtKB-ARBA"/>
</dbReference>